<dbReference type="PRINTS" id="PR00704">
    <property type="entry name" value="CALPAIN"/>
</dbReference>
<feature type="domain" description="Calpain catalytic" evidence="8">
    <location>
        <begin position="455"/>
        <end position="750"/>
    </location>
</feature>
<evidence type="ECO:0000256" key="3">
    <source>
        <dbReference type="ARBA" id="ARBA00022801"/>
    </source>
</evidence>
<feature type="active site" evidence="5 6">
    <location>
        <position position="510"/>
    </location>
</feature>
<evidence type="ECO:0000313" key="9">
    <source>
        <dbReference type="EMBL" id="CAP39484.2"/>
    </source>
</evidence>
<dbReference type="InterPro" id="IPR000169">
    <property type="entry name" value="Pept_cys_AS"/>
</dbReference>
<gene>
    <name evidence="11" type="primary">clp-1</name>
    <name evidence="9" type="synonym">Cbr-clp-1</name>
    <name evidence="11" type="ORF">CBG22945</name>
    <name evidence="9" type="ORF">CBG_22945</name>
</gene>
<dbReference type="HOGENOM" id="CLU_010982_1_0_1"/>
<dbReference type="Gene3D" id="3.90.70.10">
    <property type="entry name" value="Cysteine proteinases"/>
    <property type="match status" value="1"/>
</dbReference>
<feature type="region of interest" description="Disordered" evidence="7">
    <location>
        <begin position="163"/>
        <end position="192"/>
    </location>
</feature>
<evidence type="ECO:0000256" key="2">
    <source>
        <dbReference type="ARBA" id="ARBA00022670"/>
    </source>
</evidence>
<evidence type="ECO:0000259" key="8">
    <source>
        <dbReference type="PROSITE" id="PS50203"/>
    </source>
</evidence>
<dbReference type="eggNOG" id="KOG0045">
    <property type="taxonomic scope" value="Eukaryota"/>
</dbReference>
<dbReference type="SUPFAM" id="SSF49758">
    <property type="entry name" value="Calpain large subunit, middle domain (domain III)"/>
    <property type="match status" value="1"/>
</dbReference>
<dbReference type="InterPro" id="IPR038765">
    <property type="entry name" value="Papain-like_cys_pep_sf"/>
</dbReference>
<dbReference type="GO" id="GO:0005737">
    <property type="term" value="C:cytoplasm"/>
    <property type="evidence" value="ECO:0000318"/>
    <property type="project" value="GO_Central"/>
</dbReference>
<dbReference type="InterPro" id="IPR022682">
    <property type="entry name" value="Calpain_domain_III"/>
</dbReference>
<dbReference type="SMART" id="SM00720">
    <property type="entry name" value="calpain_III"/>
    <property type="match status" value="1"/>
</dbReference>
<dbReference type="Gene3D" id="2.60.120.380">
    <property type="match status" value="1"/>
</dbReference>
<evidence type="ECO:0000256" key="4">
    <source>
        <dbReference type="ARBA" id="ARBA00022807"/>
    </source>
</evidence>
<evidence type="ECO:0000256" key="5">
    <source>
        <dbReference type="PIRSR" id="PIRSR622684-1"/>
    </source>
</evidence>
<dbReference type="AlphaFoldDB" id="A8Y3L5"/>
<dbReference type="MEROPS" id="C02.A03"/>
<dbReference type="OMA" id="DNSREWR"/>
<dbReference type="WormBase" id="CBG22945a">
    <property type="protein sequence ID" value="CBP42120"/>
    <property type="gene ID" value="WBGene00041391"/>
    <property type="gene designation" value="Cbr-clp-1"/>
</dbReference>
<dbReference type="CDD" id="cd00214">
    <property type="entry name" value="Calpain_III"/>
    <property type="match status" value="1"/>
</dbReference>
<dbReference type="FunFam" id="3.90.70.10:FF:000001">
    <property type="entry name" value="Calpain-1 catalytic subunit"/>
    <property type="match status" value="1"/>
</dbReference>
<dbReference type="InterPro" id="IPR036213">
    <property type="entry name" value="Calpain_III_sf"/>
</dbReference>
<sequence>MMPFLLAMSPRRDPSDRPTGGASNEENSENRYQKNQKNQLPSDGFSGGDGIKMADDEEEIIQKIEVKPDEFNGLIGSIAGNLIRDKVGGPGGDILGGLASNFFGGGGGGGGGGGFGGGNGGFGGGSNSGGGFGGNSNNDNQGKRKRDMAKDLIGGIFDNVVNRKGKRDQDNNGFVFSQNYRNPGGQNYGGGGGGNNYGGGGGNQGGGGFGDILGGLLGGGGQRGGGGGGQNYGGGGGNSGGGSGIGSLVGSLIGGGGNTGGGGGGGGNYGGGGGNQGGGGGGFNLNDIGGIINSMGGGGGGGQKQGGGGFGDILGGIGSLIGGGGGGQYNGGGGNVNPNRLNGGMVNIIGNLIGEAAHRFLGVDPSTGRIIGAVAGNVIMGLGGKDNSLGNIGKVILDNIISGKFRRDVDPFVRPGPDPDRGGGGQGPSPIAPRPTTEPQDFYELRDQCLQNKQLFEDPQFQPVDSSLFFSKRPPKRVEWLRPGEIVREPQLITEGHSRFDVIQGELGDCWLLAAAANLTLKDELFYRVVPPDQSFTENYAGIFHFQFWQYGKWVDVVIDDRLPTSNGELLYMHSASNNEFWSALLEKAYAKLFGSYEALKGGTTSEALEDMTGGLTEFIDLKNPPRNLMQMMMRGFEMGSLFGCSIEADPNVWEAKMSNGLVKGHAYSITGCRIVDGPNGQTCILRIRNPWGNEQEWNGAWSDNSREWRNVPDSVKQDMGLKFDHDGEFWMSFEDYMRNFEKMEICNLGPDVMDEVYQMTGVKAAGMVWAANNHDGAWIRNQTAGGCRNYINTFANNPQFRVQLTDSDPDDDDELCTVIFAVMQKYRRNLKQDGLDNVPIGFAVYDAGGSRGRLSKQFFAANKSAMRSAAFINLREMTGRFRVPPGNYVIVPSTFEPNERPSSCSVSTRTDSLSRRNFNHLYVFSSRFLSHCHCHVS</sequence>
<evidence type="ECO:0000313" key="11">
    <source>
        <dbReference type="WormBase" id="CBG22945a"/>
    </source>
</evidence>
<dbReference type="Pfam" id="PF00648">
    <property type="entry name" value="Peptidase_C2"/>
    <property type="match status" value="1"/>
</dbReference>
<organism evidence="9 10">
    <name type="scientific">Caenorhabditis briggsae</name>
    <dbReference type="NCBI Taxonomy" id="6238"/>
    <lineage>
        <taxon>Eukaryota</taxon>
        <taxon>Metazoa</taxon>
        <taxon>Ecdysozoa</taxon>
        <taxon>Nematoda</taxon>
        <taxon>Chromadorea</taxon>
        <taxon>Rhabditida</taxon>
        <taxon>Rhabditina</taxon>
        <taxon>Rhabditomorpha</taxon>
        <taxon>Rhabditoidea</taxon>
        <taxon>Rhabditidae</taxon>
        <taxon>Peloderinae</taxon>
        <taxon>Caenorhabditis</taxon>
    </lineage>
</organism>
<dbReference type="Proteomes" id="UP000008549">
    <property type="component" value="Unassembled WGS sequence"/>
</dbReference>
<evidence type="ECO:0000313" key="10">
    <source>
        <dbReference type="Proteomes" id="UP000008549"/>
    </source>
</evidence>
<dbReference type="PROSITE" id="PS00139">
    <property type="entry name" value="THIOL_PROTEASE_CYS"/>
    <property type="match status" value="1"/>
</dbReference>
<dbReference type="InterPro" id="IPR033883">
    <property type="entry name" value="C2_III"/>
</dbReference>
<evidence type="ECO:0000256" key="6">
    <source>
        <dbReference type="PROSITE-ProRule" id="PRU00239"/>
    </source>
</evidence>
<evidence type="ECO:0000256" key="1">
    <source>
        <dbReference type="ARBA" id="ARBA00007623"/>
    </source>
</evidence>
<dbReference type="InParanoid" id="A8Y3L5"/>
<feature type="compositionally biased region" description="Polar residues" evidence="7">
    <location>
        <begin position="171"/>
        <end position="181"/>
    </location>
</feature>
<dbReference type="InterPro" id="IPR001300">
    <property type="entry name" value="Peptidase_C2_calpain_cat"/>
</dbReference>
<dbReference type="PANTHER" id="PTHR10183:SF419">
    <property type="entry name" value="CALPAIN CLP-1"/>
    <property type="match status" value="1"/>
</dbReference>
<dbReference type="SUPFAM" id="SSF54001">
    <property type="entry name" value="Cysteine proteinases"/>
    <property type="match status" value="1"/>
</dbReference>
<reference evidence="9 10" key="1">
    <citation type="journal article" date="2003" name="PLoS Biol.">
        <title>The genome sequence of Caenorhabditis briggsae: a platform for comparative genomics.</title>
        <authorList>
            <person name="Stein L.D."/>
            <person name="Bao Z."/>
            <person name="Blasiar D."/>
            <person name="Blumenthal T."/>
            <person name="Brent M.R."/>
            <person name="Chen N."/>
            <person name="Chinwalla A."/>
            <person name="Clarke L."/>
            <person name="Clee C."/>
            <person name="Coghlan A."/>
            <person name="Coulson A."/>
            <person name="D'Eustachio P."/>
            <person name="Fitch D.H."/>
            <person name="Fulton L.A."/>
            <person name="Fulton R.E."/>
            <person name="Griffiths-Jones S."/>
            <person name="Harris T.W."/>
            <person name="Hillier L.W."/>
            <person name="Kamath R."/>
            <person name="Kuwabara P.E."/>
            <person name="Mardis E.R."/>
            <person name="Marra M.A."/>
            <person name="Miner T.L."/>
            <person name="Minx P."/>
            <person name="Mullikin J.C."/>
            <person name="Plumb R.W."/>
            <person name="Rogers J."/>
            <person name="Schein J.E."/>
            <person name="Sohrmann M."/>
            <person name="Spieth J."/>
            <person name="Stajich J.E."/>
            <person name="Wei C."/>
            <person name="Willey D."/>
            <person name="Wilson R.K."/>
            <person name="Durbin R."/>
            <person name="Waterston R.H."/>
        </authorList>
    </citation>
    <scope>NUCLEOTIDE SEQUENCE [LARGE SCALE GENOMIC DNA]</scope>
    <source>
        <strain evidence="9 10">AF16</strain>
    </source>
</reference>
<dbReference type="PANTHER" id="PTHR10183">
    <property type="entry name" value="CALPAIN"/>
    <property type="match status" value="1"/>
</dbReference>
<feature type="region of interest" description="Disordered" evidence="7">
    <location>
        <begin position="408"/>
        <end position="439"/>
    </location>
</feature>
<keyword evidence="4 6" id="KW-0788">Thiol protease</keyword>
<dbReference type="InterPro" id="IPR022683">
    <property type="entry name" value="Calpain_III"/>
</dbReference>
<dbReference type="InterPro" id="IPR022684">
    <property type="entry name" value="Calpain_cysteine_protease"/>
</dbReference>
<comment type="similarity">
    <text evidence="1">Belongs to the peptidase C2 family.</text>
</comment>
<keyword evidence="2 6" id="KW-0645">Protease</keyword>
<dbReference type="FunFam" id="2.60.120.380:FF:000002">
    <property type="entry name" value="calpain-3 isoform X1"/>
    <property type="match status" value="1"/>
</dbReference>
<dbReference type="Pfam" id="PF01067">
    <property type="entry name" value="Calpain_III"/>
    <property type="match status" value="1"/>
</dbReference>
<protein>
    <submittedName>
        <fullName evidence="9">Protein CBR-CLP-1</fullName>
    </submittedName>
</protein>
<feature type="active site" evidence="5 6">
    <location>
        <position position="690"/>
    </location>
</feature>
<feature type="active site" evidence="5 6">
    <location>
        <position position="666"/>
    </location>
</feature>
<evidence type="ECO:0000256" key="7">
    <source>
        <dbReference type="SAM" id="MobiDB-lite"/>
    </source>
</evidence>
<keyword evidence="3 6" id="KW-0378">Hydrolase</keyword>
<accession>A8Y3L5</accession>
<feature type="region of interest" description="Disordered" evidence="7">
    <location>
        <begin position="1"/>
        <end position="52"/>
    </location>
</feature>
<dbReference type="GO" id="GO:0004198">
    <property type="term" value="F:calcium-dependent cysteine-type endopeptidase activity"/>
    <property type="evidence" value="ECO:0000318"/>
    <property type="project" value="GO_Central"/>
</dbReference>
<name>A8Y3L5_CAEBR</name>
<feature type="compositionally biased region" description="Basic and acidic residues" evidence="7">
    <location>
        <begin position="408"/>
        <end position="421"/>
    </location>
</feature>
<dbReference type="FunCoup" id="A8Y3L5">
    <property type="interactions" value="399"/>
</dbReference>
<dbReference type="CDD" id="cd00044">
    <property type="entry name" value="CysPc"/>
    <property type="match status" value="1"/>
</dbReference>
<proteinExistence type="inferred from homology"/>
<dbReference type="GO" id="GO:0006508">
    <property type="term" value="P:proteolysis"/>
    <property type="evidence" value="ECO:0000318"/>
    <property type="project" value="GO_Central"/>
</dbReference>
<reference evidence="9 10" key="2">
    <citation type="journal article" date="2011" name="PLoS Genet.">
        <title>Caenorhabditis briggsae recombinant inbred line genotypes reveal inter-strain incompatibility and the evolution of recombination.</title>
        <authorList>
            <person name="Ross J.A."/>
            <person name="Koboldt D.C."/>
            <person name="Staisch J.E."/>
            <person name="Chamberlin H.M."/>
            <person name="Gupta B.P."/>
            <person name="Miller R.D."/>
            <person name="Baird S.E."/>
            <person name="Haag E.S."/>
        </authorList>
    </citation>
    <scope>NUCLEOTIDE SEQUENCE [LARGE SCALE GENOMIC DNA]</scope>
    <source>
        <strain evidence="9 10">AF16</strain>
    </source>
</reference>
<dbReference type="SMART" id="SM00230">
    <property type="entry name" value="CysPc"/>
    <property type="match status" value="1"/>
</dbReference>
<dbReference type="STRING" id="6238.A8Y3L5"/>
<dbReference type="EMBL" id="HE600964">
    <property type="protein sequence ID" value="CAP39484.2"/>
    <property type="molecule type" value="Genomic_DNA"/>
</dbReference>
<dbReference type="PROSITE" id="PS50203">
    <property type="entry name" value="CALPAIN_CAT"/>
    <property type="match status" value="1"/>
</dbReference>
<keyword evidence="10" id="KW-1185">Reference proteome</keyword>